<gene>
    <name evidence="2" type="ORF">HAX54_023582</name>
</gene>
<evidence type="ECO:0000313" key="3">
    <source>
        <dbReference type="Proteomes" id="UP000823775"/>
    </source>
</evidence>
<feature type="compositionally biased region" description="Acidic residues" evidence="1">
    <location>
        <begin position="307"/>
        <end position="318"/>
    </location>
</feature>
<dbReference type="Proteomes" id="UP000823775">
    <property type="component" value="Unassembled WGS sequence"/>
</dbReference>
<evidence type="ECO:0000256" key="1">
    <source>
        <dbReference type="SAM" id="MobiDB-lite"/>
    </source>
</evidence>
<proteinExistence type="predicted"/>
<evidence type="ECO:0000313" key="2">
    <source>
        <dbReference type="EMBL" id="MCD9639204.1"/>
    </source>
</evidence>
<dbReference type="EMBL" id="JACEIK010002864">
    <property type="protein sequence ID" value="MCD9639204.1"/>
    <property type="molecule type" value="Genomic_DNA"/>
</dbReference>
<comment type="caution">
    <text evidence="2">The sequence shown here is derived from an EMBL/GenBank/DDBJ whole genome shotgun (WGS) entry which is preliminary data.</text>
</comment>
<keyword evidence="3" id="KW-1185">Reference proteome</keyword>
<accession>A0ABS8UZ17</accession>
<organism evidence="2 3">
    <name type="scientific">Datura stramonium</name>
    <name type="common">Jimsonweed</name>
    <name type="synonym">Common thornapple</name>
    <dbReference type="NCBI Taxonomy" id="4076"/>
    <lineage>
        <taxon>Eukaryota</taxon>
        <taxon>Viridiplantae</taxon>
        <taxon>Streptophyta</taxon>
        <taxon>Embryophyta</taxon>
        <taxon>Tracheophyta</taxon>
        <taxon>Spermatophyta</taxon>
        <taxon>Magnoliopsida</taxon>
        <taxon>eudicotyledons</taxon>
        <taxon>Gunneridae</taxon>
        <taxon>Pentapetalae</taxon>
        <taxon>asterids</taxon>
        <taxon>lamiids</taxon>
        <taxon>Solanales</taxon>
        <taxon>Solanaceae</taxon>
        <taxon>Solanoideae</taxon>
        <taxon>Datureae</taxon>
        <taxon>Datura</taxon>
    </lineage>
</organism>
<sequence length="343" mass="39092">MEEIRADDSIDEEESLPNLIVANELVIINVDLGKTEKPPVENKEDVCEKEKEMPKDDFSKNLSSLHWKAYFDDDDAEATEYLAKLENQEEHYTWIAFLLATSTPTWVTDGGQIYKRDLRIQAKQWNSYQCKGYHCNRNKRSSSTSTYLSSISSVSHDASVVKIERTYENIWGNQVLEIIKIQDKMNLKMKKRKREPVVSHAFETDMGIDSQVANMTVQNNTRLTSLIEHMPEMMKRAIKKDLALVHFKIQDLEHTVSKLEDIGAREALAVLKADMSKVKIDVQQLQSNMSIFDAPLPKDEVFEEERAEIDEEDLEEEQVGAGPSSRAPVGEDAATTATTTYLV</sequence>
<protein>
    <submittedName>
        <fullName evidence="2">Uncharacterized protein</fullName>
    </submittedName>
</protein>
<reference evidence="2 3" key="1">
    <citation type="journal article" date="2021" name="BMC Genomics">
        <title>Datura genome reveals duplications of psychoactive alkaloid biosynthetic genes and high mutation rate following tissue culture.</title>
        <authorList>
            <person name="Rajewski A."/>
            <person name="Carter-House D."/>
            <person name="Stajich J."/>
            <person name="Litt A."/>
        </authorList>
    </citation>
    <scope>NUCLEOTIDE SEQUENCE [LARGE SCALE GENOMIC DNA]</scope>
    <source>
        <strain evidence="2">AR-01</strain>
    </source>
</reference>
<name>A0ABS8UZ17_DATST</name>
<feature type="region of interest" description="Disordered" evidence="1">
    <location>
        <begin position="307"/>
        <end position="343"/>
    </location>
</feature>